<organism evidence="6 7">
    <name type="scientific">Bursaphelenchus okinawaensis</name>
    <dbReference type="NCBI Taxonomy" id="465554"/>
    <lineage>
        <taxon>Eukaryota</taxon>
        <taxon>Metazoa</taxon>
        <taxon>Ecdysozoa</taxon>
        <taxon>Nematoda</taxon>
        <taxon>Chromadorea</taxon>
        <taxon>Rhabditida</taxon>
        <taxon>Tylenchina</taxon>
        <taxon>Tylenchomorpha</taxon>
        <taxon>Aphelenchoidea</taxon>
        <taxon>Aphelenchoididae</taxon>
        <taxon>Bursaphelenchus</taxon>
    </lineage>
</organism>
<name>A0A811L918_9BILA</name>
<protein>
    <recommendedName>
        <fullName evidence="2">glucuronosyltransferase</fullName>
        <ecNumber evidence="2">2.4.1.17</ecNumber>
    </recommendedName>
</protein>
<dbReference type="InterPro" id="IPR050271">
    <property type="entry name" value="UDP-glycosyltransferase"/>
</dbReference>
<proteinExistence type="inferred from homology"/>
<dbReference type="Proteomes" id="UP000783686">
    <property type="component" value="Unassembled WGS sequence"/>
</dbReference>
<dbReference type="EC" id="2.4.1.17" evidence="2"/>
<dbReference type="PANTHER" id="PTHR48043:SF143">
    <property type="entry name" value="UDP-GLUCURONOSYLTRANSFERASE"/>
    <property type="match status" value="1"/>
</dbReference>
<sequence>MEAATFSVPMMLIGMIYDQSRNARLVERNGWGLSLDKTSLKPGPEEFEQKLVGMLINGKYKKNAERINRLMRTKPQTGEQKFLFYIKFLE</sequence>
<dbReference type="EMBL" id="CAJFCW020000005">
    <property type="protein sequence ID" value="CAG9119457.1"/>
    <property type="molecule type" value="Genomic_DNA"/>
</dbReference>
<dbReference type="Pfam" id="PF00201">
    <property type="entry name" value="UDPGT"/>
    <property type="match status" value="1"/>
</dbReference>
<comment type="similarity">
    <text evidence="1">Belongs to the UDP-glycosyltransferase family.</text>
</comment>
<comment type="caution">
    <text evidence="6">The sequence shown here is derived from an EMBL/GenBank/DDBJ whole genome shotgun (WGS) entry which is preliminary data.</text>
</comment>
<keyword evidence="3" id="KW-0328">Glycosyltransferase</keyword>
<keyword evidence="7" id="KW-1185">Reference proteome</keyword>
<evidence type="ECO:0000256" key="1">
    <source>
        <dbReference type="ARBA" id="ARBA00009995"/>
    </source>
</evidence>
<evidence type="ECO:0000256" key="4">
    <source>
        <dbReference type="ARBA" id="ARBA00022679"/>
    </source>
</evidence>
<dbReference type="GO" id="GO:0015020">
    <property type="term" value="F:glucuronosyltransferase activity"/>
    <property type="evidence" value="ECO:0007669"/>
    <property type="project" value="UniProtKB-EC"/>
</dbReference>
<evidence type="ECO:0000256" key="2">
    <source>
        <dbReference type="ARBA" id="ARBA00012544"/>
    </source>
</evidence>
<reference evidence="6" key="1">
    <citation type="submission" date="2020-09" db="EMBL/GenBank/DDBJ databases">
        <authorList>
            <person name="Kikuchi T."/>
        </authorList>
    </citation>
    <scope>NUCLEOTIDE SEQUENCE</scope>
    <source>
        <strain evidence="6">SH1</strain>
    </source>
</reference>
<evidence type="ECO:0000313" key="7">
    <source>
        <dbReference type="Proteomes" id="UP000614601"/>
    </source>
</evidence>
<dbReference type="PANTHER" id="PTHR48043">
    <property type="entry name" value="EG:EG0003.4 PROTEIN-RELATED"/>
    <property type="match status" value="1"/>
</dbReference>
<evidence type="ECO:0000256" key="3">
    <source>
        <dbReference type="ARBA" id="ARBA00022676"/>
    </source>
</evidence>
<dbReference type="OrthoDB" id="5835829at2759"/>
<gene>
    <name evidence="6" type="ORF">BOKJ2_LOCUS10806</name>
</gene>
<dbReference type="Proteomes" id="UP000614601">
    <property type="component" value="Unassembled WGS sequence"/>
</dbReference>
<evidence type="ECO:0000256" key="5">
    <source>
        <dbReference type="ARBA" id="ARBA00047475"/>
    </source>
</evidence>
<dbReference type="InterPro" id="IPR002213">
    <property type="entry name" value="UDP_glucos_trans"/>
</dbReference>
<comment type="catalytic activity">
    <reaction evidence="5">
        <text>glucuronate acceptor + UDP-alpha-D-glucuronate = acceptor beta-D-glucuronoside + UDP + H(+)</text>
        <dbReference type="Rhea" id="RHEA:21032"/>
        <dbReference type="ChEBI" id="CHEBI:15378"/>
        <dbReference type="ChEBI" id="CHEBI:58052"/>
        <dbReference type="ChEBI" id="CHEBI:58223"/>
        <dbReference type="ChEBI" id="CHEBI:132367"/>
        <dbReference type="ChEBI" id="CHEBI:132368"/>
        <dbReference type="EC" id="2.4.1.17"/>
    </reaction>
</comment>
<dbReference type="SUPFAM" id="SSF53756">
    <property type="entry name" value="UDP-Glycosyltransferase/glycogen phosphorylase"/>
    <property type="match status" value="1"/>
</dbReference>
<evidence type="ECO:0000313" key="6">
    <source>
        <dbReference type="EMBL" id="CAD5224036.1"/>
    </source>
</evidence>
<dbReference type="AlphaFoldDB" id="A0A811L918"/>
<dbReference type="EMBL" id="CAJFDH010000005">
    <property type="protein sequence ID" value="CAD5224036.1"/>
    <property type="molecule type" value="Genomic_DNA"/>
</dbReference>
<keyword evidence="4" id="KW-0808">Transferase</keyword>
<dbReference type="Gene3D" id="3.40.50.2000">
    <property type="entry name" value="Glycogen Phosphorylase B"/>
    <property type="match status" value="1"/>
</dbReference>
<accession>A0A811L918</accession>